<keyword evidence="2" id="KW-0496">Mitochondrion</keyword>
<keyword evidence="1" id="KW-0472">Membrane</keyword>
<evidence type="ECO:0000256" key="1">
    <source>
        <dbReference type="SAM" id="Phobius"/>
    </source>
</evidence>
<keyword evidence="1" id="KW-1133">Transmembrane helix</keyword>
<feature type="transmembrane region" description="Helical" evidence="1">
    <location>
        <begin position="27"/>
        <end position="44"/>
    </location>
</feature>
<organism evidence="2">
    <name type="scientific">Metacrangonyx dhofarensis</name>
    <dbReference type="NCBI Taxonomy" id="2291046"/>
    <lineage>
        <taxon>Eukaryota</taxon>
        <taxon>Metazoa</taxon>
        <taxon>Ecdysozoa</taxon>
        <taxon>Arthropoda</taxon>
        <taxon>Crustacea</taxon>
        <taxon>Multicrustacea</taxon>
        <taxon>Malacostraca</taxon>
        <taxon>Eumalacostraca</taxon>
        <taxon>Peracarida</taxon>
        <taxon>Amphipoda</taxon>
        <taxon>Senticaudata</taxon>
        <taxon>Hadziida</taxon>
        <taxon>Hadzioidea</taxon>
        <taxon>Metacrangonyctidae</taxon>
        <taxon>Metacrangonyx</taxon>
    </lineage>
</organism>
<dbReference type="Gene3D" id="1.10.287.3510">
    <property type="match status" value="1"/>
</dbReference>
<dbReference type="AlphaFoldDB" id="A0A345UDK6"/>
<proteinExistence type="predicted"/>
<evidence type="ECO:0000313" key="2">
    <source>
        <dbReference type="EMBL" id="AXI98542.1"/>
    </source>
</evidence>
<feature type="transmembrane region" description="Helical" evidence="1">
    <location>
        <begin position="56"/>
        <end position="79"/>
    </location>
</feature>
<dbReference type="EMBL" id="MH592124">
    <property type="protein sequence ID" value="AXI98542.1"/>
    <property type="molecule type" value="Genomic_DNA"/>
</dbReference>
<geneLocation type="mitochondrion" evidence="2"/>
<accession>A0A345UDK6</accession>
<keyword evidence="1" id="KW-0812">Transmembrane</keyword>
<gene>
    <name evidence="2" type="primary">nad4L</name>
</gene>
<reference evidence="2" key="1">
    <citation type="journal article" date="2018" name="Mol. Phylogenet. Evol.">
        <title>Species delimitation and mitogenome phylogenetics in the subterranean genus Pseudoniphargus (Crustacea: Amphipoda).</title>
        <authorList>
            <person name="Stokkan M."/>
            <person name="Jurado-Rivera J.A."/>
            <person name="Oromi P."/>
            <person name="Juan C."/>
            <person name="Jaume D."/>
            <person name="Pons J."/>
        </authorList>
    </citation>
    <scope>NUCLEOTIDE SEQUENCE</scope>
</reference>
<protein>
    <submittedName>
        <fullName evidence="2">NADH dehydrogenase subunit 4L</fullName>
    </submittedName>
</protein>
<sequence>MTMMNMIILMSLLLTLSKFISNNTFVLISLLSLELTSLLLYWMLSLNFSFLNMETYYLLYFLIMMICEGVLGLSILISLKFSHEANFMKLLNSSSC</sequence>
<name>A0A345UDK6_9CRUS</name>